<dbReference type="Proteomes" id="UP000026922">
    <property type="component" value="Unassembled WGS sequence"/>
</dbReference>
<dbReference type="Pfam" id="PF00875">
    <property type="entry name" value="DNA_photolyase"/>
    <property type="match status" value="1"/>
</dbReference>
<protein>
    <submittedName>
        <fullName evidence="9">Deoxyribodipyrimidine photo-lyase</fullName>
    </submittedName>
</protein>
<comment type="cofactor">
    <cofactor evidence="1">
        <name>(6R)-5,10-methylene-5,6,7,8-tetrahydrofolate</name>
        <dbReference type="ChEBI" id="CHEBI:15636"/>
    </cofactor>
</comment>
<dbReference type="Pfam" id="PF03441">
    <property type="entry name" value="FAD_binding_7"/>
    <property type="match status" value="1"/>
</dbReference>
<evidence type="ECO:0000256" key="6">
    <source>
        <dbReference type="PIRSR" id="PIRSR602081-2"/>
    </source>
</evidence>
<sequence>MDQLKSIFWFRQDLRLSDNLGLIESCKIGGVLPIYILDDLAPKPFKMGSVSKIYLHYSLQSLNKSLEEKLNLYIGNSKQIITQLVQKYNIKNVFWNRCYEPWRIIEDKIIEEKLRDLKINCITFNGSYLWEPKEIKKEDGSYYKVFGAYKRKVYSCLPRRPLTFLTSNLLIKDYSNFTELKDFKLISSQSWEKKITAHWEFGEKAAQKKMNTFLQHHLFGYKVGRDYPGKNQTSRLSVNLHFGEISPHQVWESVSSAYRLDSFKNLGAYQEDVEHFLSELIWREFSCYLMTHFRELPWKNFQEKFDRFPWRSADDELFHAWKSGNTGYPIIDAGMRELLQTGYMHNRVRMIVASFLVKNLMIHWNHGRDWFWECLVDADLANNSASWQWVAGSGADAAPYFRIFNPTTQGQKFDSQGEYTKKFVPELEKLPSKYLFEPWKAFGSALQKSEINCSSYSSFIVDLKFSRERALSAYKML</sequence>
<comment type="caution">
    <text evidence="9">The sequence shown here is derived from an EMBL/GenBank/DDBJ whole genome shotgun (WGS) entry which is preliminary data.</text>
</comment>
<accession>A0A061JGS0</accession>
<evidence type="ECO:0000256" key="2">
    <source>
        <dbReference type="ARBA" id="ARBA00022630"/>
    </source>
</evidence>
<dbReference type="PRINTS" id="PR00147">
    <property type="entry name" value="DNAPHOTLYASE"/>
</dbReference>
<dbReference type="EMBL" id="ARPM03000070">
    <property type="protein sequence ID" value="ETZ05336.1"/>
    <property type="molecule type" value="Genomic_DNA"/>
</dbReference>
<evidence type="ECO:0000313" key="10">
    <source>
        <dbReference type="Proteomes" id="UP000026922"/>
    </source>
</evidence>
<gene>
    <name evidence="9" type="ORF">K737_300228</name>
</gene>
<dbReference type="SUPFAM" id="SSF52425">
    <property type="entry name" value="Cryptochrome/photolyase, N-terminal domain"/>
    <property type="match status" value="1"/>
</dbReference>
<dbReference type="InterPro" id="IPR005101">
    <property type="entry name" value="Cryptochr/Photolyase_FAD-bd"/>
</dbReference>
<dbReference type="PANTHER" id="PTHR11455">
    <property type="entry name" value="CRYPTOCHROME"/>
    <property type="match status" value="1"/>
</dbReference>
<dbReference type="InterPro" id="IPR036134">
    <property type="entry name" value="Crypto/Photolyase_FAD-like_sf"/>
</dbReference>
<dbReference type="InterPro" id="IPR014729">
    <property type="entry name" value="Rossmann-like_a/b/a_fold"/>
</dbReference>
<evidence type="ECO:0000313" key="9">
    <source>
        <dbReference type="EMBL" id="ETZ05336.1"/>
    </source>
</evidence>
<dbReference type="RefSeq" id="WP_006297333.1">
    <property type="nucleotide sequence ID" value="NZ_ARPM03000070.1"/>
</dbReference>
<dbReference type="GO" id="GO:0003904">
    <property type="term" value="F:deoxyribodipyrimidine photo-lyase activity"/>
    <property type="evidence" value="ECO:0007669"/>
    <property type="project" value="TreeGrafter"/>
</dbReference>
<feature type="binding site" evidence="5">
    <location>
        <begin position="233"/>
        <end position="237"/>
    </location>
    <ligand>
        <name>FAD</name>
        <dbReference type="ChEBI" id="CHEBI:57692"/>
    </ligand>
</feature>
<feature type="binding site" evidence="5">
    <location>
        <position position="276"/>
    </location>
    <ligand>
        <name>FAD</name>
        <dbReference type="ChEBI" id="CHEBI:57692"/>
    </ligand>
</feature>
<dbReference type="AlphaFoldDB" id="A0A061JGS0"/>
<evidence type="ECO:0000256" key="3">
    <source>
        <dbReference type="ARBA" id="ARBA00022827"/>
    </source>
</evidence>
<dbReference type="InterPro" id="IPR018394">
    <property type="entry name" value="DNA_photolyase_1_CS_C"/>
</dbReference>
<keyword evidence="2 5" id="KW-0285">Flavoprotein</keyword>
<dbReference type="GO" id="GO:0003677">
    <property type="term" value="F:DNA binding"/>
    <property type="evidence" value="ECO:0007669"/>
    <property type="project" value="TreeGrafter"/>
</dbReference>
<evidence type="ECO:0000259" key="8">
    <source>
        <dbReference type="PROSITE" id="PS51645"/>
    </source>
</evidence>
<evidence type="ECO:0000256" key="1">
    <source>
        <dbReference type="ARBA" id="ARBA00001932"/>
    </source>
</evidence>
<dbReference type="Gene3D" id="1.10.579.10">
    <property type="entry name" value="DNA Cyclobutane Dipyrimidine Photolyase, subunit A, domain 3"/>
    <property type="match status" value="1"/>
</dbReference>
<dbReference type="SUPFAM" id="SSF48173">
    <property type="entry name" value="Cryptochrome/photolyase FAD-binding domain"/>
    <property type="match status" value="1"/>
</dbReference>
<dbReference type="InterPro" id="IPR006050">
    <property type="entry name" value="DNA_photolyase_N"/>
</dbReference>
<feature type="site" description="Electron transfer via tryptophanyl radical" evidence="6">
    <location>
        <position position="364"/>
    </location>
</feature>
<dbReference type="InterPro" id="IPR036155">
    <property type="entry name" value="Crypto/Photolyase_N_sf"/>
</dbReference>
<dbReference type="GO" id="GO:0071949">
    <property type="term" value="F:FAD binding"/>
    <property type="evidence" value="ECO:0007669"/>
    <property type="project" value="TreeGrafter"/>
</dbReference>
<dbReference type="GO" id="GO:0009416">
    <property type="term" value="P:response to light stimulus"/>
    <property type="evidence" value="ECO:0007669"/>
    <property type="project" value="TreeGrafter"/>
</dbReference>
<comment type="cofactor">
    <cofactor evidence="5">
        <name>FAD</name>
        <dbReference type="ChEBI" id="CHEBI:57692"/>
    </cofactor>
    <text evidence="5">Binds 1 FAD per subunit.</text>
</comment>
<feature type="site" description="Electron transfer via tryptophanyl radical" evidence="6">
    <location>
        <position position="310"/>
    </location>
</feature>
<name>A0A061JGS0_9PROT</name>
<keyword evidence="3 5" id="KW-0274">FAD</keyword>
<keyword evidence="10" id="KW-1185">Reference proteome</keyword>
<dbReference type="InterPro" id="IPR002081">
    <property type="entry name" value="Cryptochrome/DNA_photolyase_1"/>
</dbReference>
<comment type="similarity">
    <text evidence="7">Belongs to the DNA photolyase family.</text>
</comment>
<evidence type="ECO:0000256" key="4">
    <source>
        <dbReference type="ARBA" id="ARBA00022991"/>
    </source>
</evidence>
<organism evidence="9 10">
    <name type="scientific">Holospora undulata HU1</name>
    <dbReference type="NCBI Taxonomy" id="1321371"/>
    <lineage>
        <taxon>Bacteria</taxon>
        <taxon>Pseudomonadati</taxon>
        <taxon>Pseudomonadota</taxon>
        <taxon>Alphaproteobacteria</taxon>
        <taxon>Holosporales</taxon>
        <taxon>Holosporaceae</taxon>
        <taxon>Holospora</taxon>
    </lineage>
</organism>
<keyword evidence="4 7" id="KW-0157">Chromophore</keyword>
<evidence type="ECO:0000256" key="5">
    <source>
        <dbReference type="PIRSR" id="PIRSR602081-1"/>
    </source>
</evidence>
<feature type="binding site" evidence="5">
    <location>
        <position position="221"/>
    </location>
    <ligand>
        <name>FAD</name>
        <dbReference type="ChEBI" id="CHEBI:57692"/>
    </ligand>
</feature>
<dbReference type="PROSITE" id="PS51645">
    <property type="entry name" value="PHR_CRY_ALPHA_BETA"/>
    <property type="match status" value="1"/>
</dbReference>
<keyword evidence="9" id="KW-0456">Lyase</keyword>
<dbReference type="Gene3D" id="3.40.50.620">
    <property type="entry name" value="HUPs"/>
    <property type="match status" value="1"/>
</dbReference>
<feature type="site" description="Electron transfer via tryptophanyl radical" evidence="6">
    <location>
        <position position="387"/>
    </location>
</feature>
<evidence type="ECO:0000256" key="7">
    <source>
        <dbReference type="RuleBase" id="RU004182"/>
    </source>
</evidence>
<dbReference type="PROSITE" id="PS00394">
    <property type="entry name" value="DNA_PHOTOLYASES_1_1"/>
    <property type="match status" value="1"/>
</dbReference>
<feature type="domain" description="Photolyase/cryptochrome alpha/beta" evidence="8">
    <location>
        <begin position="4"/>
        <end position="129"/>
    </location>
</feature>
<dbReference type="GO" id="GO:0006950">
    <property type="term" value="P:response to stress"/>
    <property type="evidence" value="ECO:0007669"/>
    <property type="project" value="UniProtKB-ARBA"/>
</dbReference>
<proteinExistence type="inferred from homology"/>
<reference evidence="9 10" key="1">
    <citation type="journal article" date="2013" name="Genome Announc.">
        <title>Draft Genome Sequence of Holospora undulata Strain HU1, a Micronucleus-Specific Symbiont of the Ciliate Paramecium caudatum.</title>
        <authorList>
            <person name="Dohra H."/>
            <person name="Suzuki H."/>
            <person name="Suzuki T."/>
            <person name="Tanaka K."/>
            <person name="Fujishima M."/>
        </authorList>
    </citation>
    <scope>NUCLEOTIDE SEQUENCE [LARGE SCALE GENOMIC DNA]</scope>
    <source>
        <strain evidence="9 10">HU1</strain>
    </source>
</reference>
<dbReference type="GO" id="GO:0006139">
    <property type="term" value="P:nucleobase-containing compound metabolic process"/>
    <property type="evidence" value="ECO:0007669"/>
    <property type="project" value="UniProtKB-ARBA"/>
</dbReference>
<dbReference type="Gene3D" id="1.25.40.80">
    <property type="match status" value="1"/>
</dbReference>
<dbReference type="PANTHER" id="PTHR11455:SF9">
    <property type="entry name" value="CRYPTOCHROME CIRCADIAN CLOCK 5 ISOFORM X1"/>
    <property type="match status" value="1"/>
</dbReference>
<feature type="binding site" evidence="5">
    <location>
        <begin position="377"/>
        <end position="379"/>
    </location>
    <ligand>
        <name>FAD</name>
        <dbReference type="ChEBI" id="CHEBI:57692"/>
    </ligand>
</feature>